<feature type="domain" description="Thiolase C-terminal" evidence="5">
    <location>
        <begin position="12"/>
        <end position="132"/>
    </location>
</feature>
<dbReference type="PANTHER" id="PTHR18919:SF165">
    <property type="entry name" value="ACETYL-COA ACETYLTRANSFERASE"/>
    <property type="match status" value="1"/>
</dbReference>
<comment type="similarity">
    <text evidence="1">Belongs to the thiolase-like superfamily. Thiolase family.</text>
</comment>
<dbReference type="InterPro" id="IPR016039">
    <property type="entry name" value="Thiolase-like"/>
</dbReference>
<dbReference type="Proteomes" id="UP001433268">
    <property type="component" value="Unassembled WGS sequence"/>
</dbReference>
<dbReference type="Pfam" id="PF02803">
    <property type="entry name" value="Thiolase_C"/>
    <property type="match status" value="1"/>
</dbReference>
<evidence type="ECO:0000259" key="5">
    <source>
        <dbReference type="Pfam" id="PF02803"/>
    </source>
</evidence>
<dbReference type="InterPro" id="IPR020617">
    <property type="entry name" value="Thiolase_C"/>
</dbReference>
<evidence type="ECO:0000256" key="3">
    <source>
        <dbReference type="ARBA" id="ARBA00022679"/>
    </source>
</evidence>
<keyword evidence="7" id="KW-1185">Reference proteome</keyword>
<dbReference type="Gene3D" id="3.40.47.10">
    <property type="match status" value="1"/>
</dbReference>
<dbReference type="InterPro" id="IPR020613">
    <property type="entry name" value="Thiolase_CS"/>
</dbReference>
<dbReference type="SUPFAM" id="SSF53901">
    <property type="entry name" value="Thiolase-like"/>
    <property type="match status" value="1"/>
</dbReference>
<keyword evidence="3" id="KW-0808">Transferase</keyword>
<dbReference type="EC" id="2.3.1.9" evidence="2"/>
<evidence type="ECO:0000313" key="6">
    <source>
        <dbReference type="EMBL" id="KAK8074700.1"/>
    </source>
</evidence>
<dbReference type="RefSeq" id="XP_066665640.1">
    <property type="nucleotide sequence ID" value="XM_066813678.1"/>
</dbReference>
<name>A0ABR1VTW7_9PEZI</name>
<gene>
    <name evidence="6" type="ORF">PG997_009363</name>
</gene>
<evidence type="ECO:0000256" key="4">
    <source>
        <dbReference type="ARBA" id="ARBA00023315"/>
    </source>
</evidence>
<dbReference type="GeneID" id="92046738"/>
<accession>A0ABR1VTW7</accession>
<evidence type="ECO:0000313" key="7">
    <source>
        <dbReference type="Proteomes" id="UP001433268"/>
    </source>
</evidence>
<dbReference type="EMBL" id="JAQQWN010000007">
    <property type="protein sequence ID" value="KAK8074700.1"/>
    <property type="molecule type" value="Genomic_DNA"/>
</dbReference>
<dbReference type="PANTHER" id="PTHR18919">
    <property type="entry name" value="ACETYL-COA C-ACYLTRANSFERASE"/>
    <property type="match status" value="1"/>
</dbReference>
<evidence type="ECO:0000256" key="1">
    <source>
        <dbReference type="ARBA" id="ARBA00010982"/>
    </source>
</evidence>
<comment type="caution">
    <text evidence="6">The sequence shown here is derived from an EMBL/GenBank/DDBJ whole genome shotgun (WGS) entry which is preliminary data.</text>
</comment>
<organism evidence="6 7">
    <name type="scientific">Apiospora hydei</name>
    <dbReference type="NCBI Taxonomy" id="1337664"/>
    <lineage>
        <taxon>Eukaryota</taxon>
        <taxon>Fungi</taxon>
        <taxon>Dikarya</taxon>
        <taxon>Ascomycota</taxon>
        <taxon>Pezizomycotina</taxon>
        <taxon>Sordariomycetes</taxon>
        <taxon>Xylariomycetidae</taxon>
        <taxon>Amphisphaeriales</taxon>
        <taxon>Apiosporaceae</taxon>
        <taxon>Apiospora</taxon>
    </lineage>
</organism>
<sequence>MSEAKVKELGIKPIAKILGWADAAQEPERFTTAPALAIPKAIKHAGLTDKDVEYYEINEAFSVVALANMKLLGLSADKVNVFGGSVAIGHPLGGSGARIVTTLTTVLREKKAKIGCAGICNGGGGASAIVIESLQ</sequence>
<dbReference type="PROSITE" id="PS00737">
    <property type="entry name" value="THIOLASE_2"/>
    <property type="match status" value="1"/>
</dbReference>
<evidence type="ECO:0000256" key="2">
    <source>
        <dbReference type="ARBA" id="ARBA00012705"/>
    </source>
</evidence>
<keyword evidence="4" id="KW-0012">Acyltransferase</keyword>
<protein>
    <recommendedName>
        <fullName evidence="2">acetyl-CoA C-acetyltransferase</fullName>
        <ecNumber evidence="2">2.3.1.9</ecNumber>
    </recommendedName>
</protein>
<proteinExistence type="inferred from homology"/>
<reference evidence="6 7" key="1">
    <citation type="submission" date="2023-01" db="EMBL/GenBank/DDBJ databases">
        <title>Analysis of 21 Apiospora genomes using comparative genomics revels a genus with tremendous synthesis potential of carbohydrate active enzymes and secondary metabolites.</title>
        <authorList>
            <person name="Sorensen T."/>
        </authorList>
    </citation>
    <scope>NUCLEOTIDE SEQUENCE [LARGE SCALE GENOMIC DNA]</scope>
    <source>
        <strain evidence="6 7">CBS 114990</strain>
    </source>
</reference>